<dbReference type="RefSeq" id="WP_172434362.1">
    <property type="nucleotide sequence ID" value="NZ_AP022642.1"/>
</dbReference>
<evidence type="ECO:0000313" key="2">
    <source>
        <dbReference type="Proteomes" id="UP000501237"/>
    </source>
</evidence>
<dbReference type="GeneID" id="57399349"/>
<sequence>MTKRSNVRKFKTRQQMLAEATAIAWRNDLARKSIDGMNTITGILANSDAHSITDEQKAGLLDACVSIDAMLSVIALKVAEDEENSHEKS</sequence>
<dbReference type="AlphaFoldDB" id="A0A679GKB0"/>
<name>A0A679GKB0_9GAMM</name>
<protein>
    <submittedName>
        <fullName evidence="1">Uncharacterized protein</fullName>
    </submittedName>
</protein>
<dbReference type="Proteomes" id="UP000501237">
    <property type="component" value="Chromosome"/>
</dbReference>
<gene>
    <name evidence="1" type="ORF">PtoMrB4_41320</name>
</gene>
<reference evidence="1 2" key="1">
    <citation type="journal article" date="2020" name="Microbiol. Resour. Announc.">
        <title>Complete genome sequence of Pseudomonas otitidis strain MrB4, isolated from Lake Biwa in Japan.</title>
        <authorList>
            <person name="Miyazaki K."/>
            <person name="Hase E."/>
            <person name="Maruya T."/>
        </authorList>
    </citation>
    <scope>NUCLEOTIDE SEQUENCE [LARGE SCALE GENOMIC DNA]</scope>
    <source>
        <strain evidence="1 2">MrB4</strain>
    </source>
</reference>
<dbReference type="EMBL" id="AP022642">
    <property type="protein sequence ID" value="BCA30155.1"/>
    <property type="molecule type" value="Genomic_DNA"/>
</dbReference>
<dbReference type="KEGG" id="poj:PtoMrB4_41320"/>
<evidence type="ECO:0000313" key="1">
    <source>
        <dbReference type="EMBL" id="BCA30155.1"/>
    </source>
</evidence>
<accession>A0A679GKB0</accession>
<organism evidence="1 2">
    <name type="scientific">Metapseudomonas otitidis</name>
    <dbReference type="NCBI Taxonomy" id="319939"/>
    <lineage>
        <taxon>Bacteria</taxon>
        <taxon>Pseudomonadati</taxon>
        <taxon>Pseudomonadota</taxon>
        <taxon>Gammaproteobacteria</taxon>
        <taxon>Pseudomonadales</taxon>
        <taxon>Pseudomonadaceae</taxon>
        <taxon>Metapseudomonas</taxon>
    </lineage>
</organism>
<proteinExistence type="predicted"/>